<dbReference type="InterPro" id="IPR001678">
    <property type="entry name" value="MeTrfase_RsmB-F_NOP2_dom"/>
</dbReference>
<evidence type="ECO:0000313" key="7">
    <source>
        <dbReference type="EMBL" id="QDU89941.1"/>
    </source>
</evidence>
<evidence type="ECO:0000256" key="5">
    <source>
        <dbReference type="PROSITE-ProRule" id="PRU01023"/>
    </source>
</evidence>
<feature type="binding site" evidence="5">
    <location>
        <begin position="113"/>
        <end position="119"/>
    </location>
    <ligand>
        <name>S-adenosyl-L-methionine</name>
        <dbReference type="ChEBI" id="CHEBI:59789"/>
    </ligand>
</feature>
<dbReference type="AlphaFoldDB" id="A0A518DEN2"/>
<dbReference type="KEGG" id="pnd:Pla175_33380"/>
<name>A0A518DEN2_9BACT</name>
<dbReference type="PANTHER" id="PTHR22807:SF61">
    <property type="entry name" value="NOL1_NOP2_SUN FAMILY PROTEIN _ ANTITERMINATION NUSB DOMAIN-CONTAINING PROTEIN"/>
    <property type="match status" value="1"/>
</dbReference>
<keyword evidence="2 5" id="KW-0808">Transferase</keyword>
<dbReference type="RefSeq" id="WP_145287455.1">
    <property type="nucleotide sequence ID" value="NZ_CP036291.1"/>
</dbReference>
<evidence type="ECO:0000259" key="6">
    <source>
        <dbReference type="PROSITE" id="PS51686"/>
    </source>
</evidence>
<dbReference type="InterPro" id="IPR049560">
    <property type="entry name" value="MeTrfase_RsmB-F_NOP2_cat"/>
</dbReference>
<dbReference type="PANTHER" id="PTHR22807">
    <property type="entry name" value="NOP2 YEAST -RELATED NOL1/NOP2/FMU SUN DOMAIN-CONTAINING"/>
    <property type="match status" value="1"/>
</dbReference>
<keyword evidence="3 5" id="KW-0949">S-adenosyl-L-methionine</keyword>
<dbReference type="PRINTS" id="PR02008">
    <property type="entry name" value="RCMTFAMILY"/>
</dbReference>
<keyword evidence="4 5" id="KW-0694">RNA-binding</keyword>
<keyword evidence="1 5" id="KW-0489">Methyltransferase</keyword>
<feature type="active site" description="Nucleophile" evidence="5">
    <location>
        <position position="237"/>
    </location>
</feature>
<organism evidence="7 8">
    <name type="scientific">Pirellulimonas nuda</name>
    <dbReference type="NCBI Taxonomy" id="2528009"/>
    <lineage>
        <taxon>Bacteria</taxon>
        <taxon>Pseudomonadati</taxon>
        <taxon>Planctomycetota</taxon>
        <taxon>Planctomycetia</taxon>
        <taxon>Pirellulales</taxon>
        <taxon>Lacipirellulaceae</taxon>
        <taxon>Pirellulimonas</taxon>
    </lineage>
</organism>
<dbReference type="PROSITE" id="PS51686">
    <property type="entry name" value="SAM_MT_RSMB_NOP"/>
    <property type="match status" value="1"/>
</dbReference>
<feature type="binding site" evidence="5">
    <location>
        <position position="165"/>
    </location>
    <ligand>
        <name>S-adenosyl-L-methionine</name>
        <dbReference type="ChEBI" id="CHEBI:59789"/>
    </ligand>
</feature>
<evidence type="ECO:0000256" key="3">
    <source>
        <dbReference type="ARBA" id="ARBA00022691"/>
    </source>
</evidence>
<dbReference type="Pfam" id="PF01189">
    <property type="entry name" value="Methyltr_RsmB-F"/>
    <property type="match status" value="1"/>
</dbReference>
<dbReference type="GO" id="GO:0003723">
    <property type="term" value="F:RNA binding"/>
    <property type="evidence" value="ECO:0007669"/>
    <property type="project" value="UniProtKB-UniRule"/>
</dbReference>
<evidence type="ECO:0000256" key="1">
    <source>
        <dbReference type="ARBA" id="ARBA00022603"/>
    </source>
</evidence>
<evidence type="ECO:0000313" key="8">
    <source>
        <dbReference type="Proteomes" id="UP000317429"/>
    </source>
</evidence>
<dbReference type="SUPFAM" id="SSF53335">
    <property type="entry name" value="S-adenosyl-L-methionine-dependent methyltransferases"/>
    <property type="match status" value="1"/>
</dbReference>
<evidence type="ECO:0000256" key="2">
    <source>
        <dbReference type="ARBA" id="ARBA00022679"/>
    </source>
</evidence>
<sequence>MQQTLFLRRLEEVLGPLAAAAIACMGADRRVGLWGNPLRGEPEESLASISQQVPGVERTPWHAQAATAPPESRTAITHSPLVDCGAVYVQSLSSMLAPLALGVQPGEEVLDLCAAPGGKTLHLAAALRGEGYLAAVEAVRGRFFKLKDNLARCGAEGLVRLFQADGRDVGRKTPGRFDAVLLDAPCSSETRVDLRQSDALGYWSEKKIAESARKQKALLRSAIDATRPGGRVLYCTCTFAPEENELVVAHVLRRLKGKVGLEPIALPIANQAPGLTHWRGKELPAELAHTARVLPTDKMTGFFLALLRVID</sequence>
<dbReference type="OrthoDB" id="9810297at2"/>
<dbReference type="InterPro" id="IPR029063">
    <property type="entry name" value="SAM-dependent_MTases_sf"/>
</dbReference>
<proteinExistence type="inferred from homology"/>
<dbReference type="CDD" id="cd02440">
    <property type="entry name" value="AdoMet_MTases"/>
    <property type="match status" value="1"/>
</dbReference>
<dbReference type="Gene3D" id="3.40.50.150">
    <property type="entry name" value="Vaccinia Virus protein VP39"/>
    <property type="match status" value="1"/>
</dbReference>
<protein>
    <submittedName>
        <fullName evidence="7">Ribosomal RNA small subunit methyltransferase F</fullName>
        <ecNumber evidence="7">2.1.1.178</ecNumber>
    </submittedName>
</protein>
<dbReference type="Proteomes" id="UP000317429">
    <property type="component" value="Chromosome"/>
</dbReference>
<reference evidence="7 8" key="1">
    <citation type="submission" date="2019-02" db="EMBL/GenBank/DDBJ databases">
        <title>Deep-cultivation of Planctomycetes and their phenomic and genomic characterization uncovers novel biology.</title>
        <authorList>
            <person name="Wiegand S."/>
            <person name="Jogler M."/>
            <person name="Boedeker C."/>
            <person name="Pinto D."/>
            <person name="Vollmers J."/>
            <person name="Rivas-Marin E."/>
            <person name="Kohn T."/>
            <person name="Peeters S.H."/>
            <person name="Heuer A."/>
            <person name="Rast P."/>
            <person name="Oberbeckmann S."/>
            <person name="Bunk B."/>
            <person name="Jeske O."/>
            <person name="Meyerdierks A."/>
            <person name="Storesund J.E."/>
            <person name="Kallscheuer N."/>
            <person name="Luecker S."/>
            <person name="Lage O.M."/>
            <person name="Pohl T."/>
            <person name="Merkel B.J."/>
            <person name="Hornburger P."/>
            <person name="Mueller R.-W."/>
            <person name="Bruemmer F."/>
            <person name="Labrenz M."/>
            <person name="Spormann A.M."/>
            <person name="Op den Camp H."/>
            <person name="Overmann J."/>
            <person name="Amann R."/>
            <person name="Jetten M.S.M."/>
            <person name="Mascher T."/>
            <person name="Medema M.H."/>
            <person name="Devos D.P."/>
            <person name="Kaster A.-K."/>
            <person name="Ovreas L."/>
            <person name="Rohde M."/>
            <person name="Galperin M.Y."/>
            <person name="Jogler C."/>
        </authorList>
    </citation>
    <scope>NUCLEOTIDE SEQUENCE [LARGE SCALE GENOMIC DNA]</scope>
    <source>
        <strain evidence="7 8">Pla175</strain>
    </source>
</reference>
<dbReference type="EMBL" id="CP036291">
    <property type="protein sequence ID" value="QDU89941.1"/>
    <property type="molecule type" value="Genomic_DNA"/>
</dbReference>
<feature type="binding site" evidence="5">
    <location>
        <position position="183"/>
    </location>
    <ligand>
        <name>S-adenosyl-L-methionine</name>
        <dbReference type="ChEBI" id="CHEBI:59789"/>
    </ligand>
</feature>
<evidence type="ECO:0000256" key="4">
    <source>
        <dbReference type="ARBA" id="ARBA00022884"/>
    </source>
</evidence>
<feature type="domain" description="SAM-dependent MTase RsmB/NOP-type" evidence="6">
    <location>
        <begin position="21"/>
        <end position="310"/>
    </location>
</feature>
<feature type="binding site" evidence="5">
    <location>
        <position position="137"/>
    </location>
    <ligand>
        <name>S-adenosyl-L-methionine</name>
        <dbReference type="ChEBI" id="CHEBI:59789"/>
    </ligand>
</feature>
<dbReference type="InterPro" id="IPR023267">
    <property type="entry name" value="RCMT"/>
</dbReference>
<gene>
    <name evidence="7" type="primary">rsmF</name>
    <name evidence="7" type="ORF">Pla175_33380</name>
</gene>
<accession>A0A518DEN2</accession>
<dbReference type="GO" id="GO:0001510">
    <property type="term" value="P:RNA methylation"/>
    <property type="evidence" value="ECO:0007669"/>
    <property type="project" value="InterPro"/>
</dbReference>
<dbReference type="EC" id="2.1.1.178" evidence="7"/>
<comment type="similarity">
    <text evidence="5">Belongs to the class I-like SAM-binding methyltransferase superfamily. RsmB/NOP family.</text>
</comment>
<keyword evidence="8" id="KW-1185">Reference proteome</keyword>
<dbReference type="GO" id="GO:0008173">
    <property type="term" value="F:RNA methyltransferase activity"/>
    <property type="evidence" value="ECO:0007669"/>
    <property type="project" value="InterPro"/>
</dbReference>